<evidence type="ECO:0000313" key="3">
    <source>
        <dbReference type="Proteomes" id="UP000008152"/>
    </source>
</evidence>
<sequence>MGCCSGDKKCKSEKKAKRIPWFGIVLGVLAILVIVNWQA</sequence>
<dbReference type="PATRIC" id="fig|338187.25.peg.2780"/>
<dbReference type="Proteomes" id="UP000008152">
    <property type="component" value="Chromosome I"/>
</dbReference>
<dbReference type="AlphaFoldDB" id="A7MUT3"/>
<evidence type="ECO:0000256" key="1">
    <source>
        <dbReference type="SAM" id="Phobius"/>
    </source>
</evidence>
<organism evidence="2 3">
    <name type="scientific">Vibrio campbellii (strain ATCC BAA-1116)</name>
    <dbReference type="NCBI Taxonomy" id="2902295"/>
    <lineage>
        <taxon>Bacteria</taxon>
        <taxon>Pseudomonadati</taxon>
        <taxon>Pseudomonadota</taxon>
        <taxon>Gammaproteobacteria</taxon>
        <taxon>Vibrionales</taxon>
        <taxon>Vibrionaceae</taxon>
        <taxon>Vibrio</taxon>
    </lineage>
</organism>
<proteinExistence type="predicted"/>
<protein>
    <submittedName>
        <fullName evidence="2">Uncharacterized protein</fullName>
    </submittedName>
</protein>
<name>A7MUT3_VIBC1</name>
<keyword evidence="1" id="KW-0472">Membrane</keyword>
<feature type="transmembrane region" description="Helical" evidence="1">
    <location>
        <begin position="19"/>
        <end position="37"/>
    </location>
</feature>
<gene>
    <name evidence="2" type="ordered locus">VIBHAR_03419</name>
</gene>
<dbReference type="EMBL" id="CP000789">
    <property type="protein sequence ID" value="ABU72364.1"/>
    <property type="molecule type" value="Genomic_DNA"/>
</dbReference>
<reference evidence="2 3" key="1">
    <citation type="submission" date="2007-08" db="EMBL/GenBank/DDBJ databases">
        <authorList>
            <consortium name="The Vibrio harveyi Genome Sequencing Project"/>
            <person name="Bassler B."/>
            <person name="Clifton S.W."/>
            <person name="Fulton L."/>
            <person name="Delehaunty K."/>
            <person name="Fronick C."/>
            <person name="Harrison M."/>
            <person name="Markivic C."/>
            <person name="Fulton R."/>
            <person name="Tin-Wollam A.-M."/>
            <person name="Shah N."/>
            <person name="Pepin K."/>
            <person name="Nash W."/>
            <person name="Thiruvilangam P."/>
            <person name="Bhonagiri V."/>
            <person name="Waters C."/>
            <person name="Tu K.C."/>
            <person name="Irgon J."/>
            <person name="Wilson R.K."/>
        </authorList>
    </citation>
    <scope>NUCLEOTIDE SEQUENCE [LARGE SCALE GENOMIC DNA]</scope>
    <source>
        <strain evidence="3">ATCC BAA-1116 / BB120</strain>
    </source>
</reference>
<keyword evidence="1" id="KW-0812">Transmembrane</keyword>
<keyword evidence="1" id="KW-1133">Transmembrane helix</keyword>
<accession>A7MUT3</accession>
<dbReference type="KEGG" id="vha:VIBHAR_03419"/>
<evidence type="ECO:0000313" key="2">
    <source>
        <dbReference type="EMBL" id="ABU72364.1"/>
    </source>
</evidence>